<dbReference type="RefSeq" id="WP_184963835.1">
    <property type="nucleotide sequence ID" value="NZ_BAAAWF010000008.1"/>
</dbReference>
<accession>A0A7W9PRY1</accession>
<reference evidence="1 2" key="1">
    <citation type="submission" date="2020-08" db="EMBL/GenBank/DDBJ databases">
        <title>Genomic Encyclopedia of Type Strains, Phase III (KMG-III): the genomes of soil and plant-associated and newly described type strains.</title>
        <authorList>
            <person name="Whitman W."/>
        </authorList>
    </citation>
    <scope>NUCLEOTIDE SEQUENCE [LARGE SCALE GENOMIC DNA]</scope>
    <source>
        <strain evidence="1 2">CECT 3313</strain>
    </source>
</reference>
<dbReference type="Proteomes" id="UP000585836">
    <property type="component" value="Unassembled WGS sequence"/>
</dbReference>
<name>A0A7W9PRY1_9ACTN</name>
<organism evidence="1 2">
    <name type="scientific">Streptomyces echinatus</name>
    <dbReference type="NCBI Taxonomy" id="67293"/>
    <lineage>
        <taxon>Bacteria</taxon>
        <taxon>Bacillati</taxon>
        <taxon>Actinomycetota</taxon>
        <taxon>Actinomycetes</taxon>
        <taxon>Kitasatosporales</taxon>
        <taxon>Streptomycetaceae</taxon>
        <taxon>Streptomyces</taxon>
    </lineage>
</organism>
<evidence type="ECO:0000313" key="1">
    <source>
        <dbReference type="EMBL" id="MBB5926860.1"/>
    </source>
</evidence>
<comment type="caution">
    <text evidence="1">The sequence shown here is derived from an EMBL/GenBank/DDBJ whole genome shotgun (WGS) entry which is preliminary data.</text>
</comment>
<dbReference type="AlphaFoldDB" id="A0A7W9PRY1"/>
<evidence type="ECO:0000313" key="2">
    <source>
        <dbReference type="Proteomes" id="UP000585836"/>
    </source>
</evidence>
<gene>
    <name evidence="1" type="ORF">FHS34_002316</name>
</gene>
<proteinExistence type="predicted"/>
<keyword evidence="2" id="KW-1185">Reference proteome</keyword>
<dbReference type="EMBL" id="JACHJK010000003">
    <property type="protein sequence ID" value="MBB5926860.1"/>
    <property type="molecule type" value="Genomic_DNA"/>
</dbReference>
<protein>
    <submittedName>
        <fullName evidence="1">Uncharacterized protein</fullName>
    </submittedName>
</protein>
<sequence length="70" mass="8023">MRIVYQHRNFATGLRMTVRLLDEAFVPETAAWMRGYARITSRTDLHGNGGEEKVRLVTATPLYVEYAPQP</sequence>